<accession>A0A2T0Q0B4</accession>
<name>A0A2T0Q0B4_9ACTN</name>
<dbReference type="AlphaFoldDB" id="A0A2T0Q0B4"/>
<comment type="caution">
    <text evidence="2">The sequence shown here is derived from an EMBL/GenBank/DDBJ whole genome shotgun (WGS) entry which is preliminary data.</text>
</comment>
<dbReference type="RefSeq" id="WP_106249609.1">
    <property type="nucleotide sequence ID" value="NZ_PVZC01000006.1"/>
</dbReference>
<protein>
    <recommendedName>
        <fullName evidence="1">DUF6504 domain-containing protein</fullName>
    </recommendedName>
</protein>
<dbReference type="InterPro" id="IPR045443">
    <property type="entry name" value="DUF6504"/>
</dbReference>
<sequence>MSRVFGEPVQVWTGGDGRPERFAWQGRVHTVRRVLDHWVRIRRSGGGPGRPGPHVSEQRFWRIDAGPEPGAGRFELCYDTLIDQWLLSRPWE</sequence>
<dbReference type="OrthoDB" id="5243842at2"/>
<evidence type="ECO:0000313" key="3">
    <source>
        <dbReference type="Proteomes" id="UP000237846"/>
    </source>
</evidence>
<evidence type="ECO:0000259" key="1">
    <source>
        <dbReference type="Pfam" id="PF20114"/>
    </source>
</evidence>
<dbReference type="Pfam" id="PF20114">
    <property type="entry name" value="DUF6504"/>
    <property type="match status" value="1"/>
</dbReference>
<dbReference type="Proteomes" id="UP000237846">
    <property type="component" value="Unassembled WGS sequence"/>
</dbReference>
<organism evidence="2 3">
    <name type="scientific">Allonocardiopsis opalescens</name>
    <dbReference type="NCBI Taxonomy" id="1144618"/>
    <lineage>
        <taxon>Bacteria</taxon>
        <taxon>Bacillati</taxon>
        <taxon>Actinomycetota</taxon>
        <taxon>Actinomycetes</taxon>
        <taxon>Streptosporangiales</taxon>
        <taxon>Allonocardiopsis</taxon>
    </lineage>
</organism>
<dbReference type="EMBL" id="PVZC01000006">
    <property type="protein sequence ID" value="PRX97237.1"/>
    <property type="molecule type" value="Genomic_DNA"/>
</dbReference>
<feature type="domain" description="DUF6504" evidence="1">
    <location>
        <begin position="1"/>
        <end position="88"/>
    </location>
</feature>
<reference evidence="2 3" key="1">
    <citation type="submission" date="2018-03" db="EMBL/GenBank/DDBJ databases">
        <title>Genomic Encyclopedia of Archaeal and Bacterial Type Strains, Phase II (KMG-II): from individual species to whole genera.</title>
        <authorList>
            <person name="Goeker M."/>
        </authorList>
    </citation>
    <scope>NUCLEOTIDE SEQUENCE [LARGE SCALE GENOMIC DNA]</scope>
    <source>
        <strain evidence="2 3">DSM 45601</strain>
    </source>
</reference>
<gene>
    <name evidence="2" type="ORF">CLV72_106273</name>
</gene>
<keyword evidence="3" id="KW-1185">Reference proteome</keyword>
<proteinExistence type="predicted"/>
<evidence type="ECO:0000313" key="2">
    <source>
        <dbReference type="EMBL" id="PRX97237.1"/>
    </source>
</evidence>